<dbReference type="AlphaFoldDB" id="A0A1X2HS31"/>
<dbReference type="OrthoDB" id="2204724at2759"/>
<accession>A0A1X2HS31</accession>
<dbReference type="Proteomes" id="UP000242180">
    <property type="component" value="Unassembled WGS sequence"/>
</dbReference>
<keyword evidence="2" id="KW-1185">Reference proteome</keyword>
<protein>
    <submittedName>
        <fullName evidence="1">Uncharacterized protein</fullName>
    </submittedName>
</protein>
<gene>
    <name evidence="1" type="ORF">BCR43DRAFT_481468</name>
</gene>
<comment type="caution">
    <text evidence="1">The sequence shown here is derived from an EMBL/GenBank/DDBJ whole genome shotgun (WGS) entry which is preliminary data.</text>
</comment>
<proteinExistence type="predicted"/>
<evidence type="ECO:0000313" key="2">
    <source>
        <dbReference type="Proteomes" id="UP000242180"/>
    </source>
</evidence>
<dbReference type="EMBL" id="MCGN01000001">
    <property type="protein sequence ID" value="ORZ02387.1"/>
    <property type="molecule type" value="Genomic_DNA"/>
</dbReference>
<organism evidence="1 2">
    <name type="scientific">Syncephalastrum racemosum</name>
    <name type="common">Filamentous fungus</name>
    <dbReference type="NCBI Taxonomy" id="13706"/>
    <lineage>
        <taxon>Eukaryota</taxon>
        <taxon>Fungi</taxon>
        <taxon>Fungi incertae sedis</taxon>
        <taxon>Mucoromycota</taxon>
        <taxon>Mucoromycotina</taxon>
        <taxon>Mucoromycetes</taxon>
        <taxon>Mucorales</taxon>
        <taxon>Syncephalastraceae</taxon>
        <taxon>Syncephalastrum</taxon>
    </lineage>
</organism>
<name>A0A1X2HS31_SYNRA</name>
<dbReference type="InParanoid" id="A0A1X2HS31"/>
<evidence type="ECO:0000313" key="1">
    <source>
        <dbReference type="EMBL" id="ORZ02387.1"/>
    </source>
</evidence>
<sequence>MDVWRQLCLSAFDGTDVQASNLLLNLDSHCTQDGNEVHIQLPIGTGAEQKHTLHLLGFHETKRNSPPSTIAATTATFAMSLEQWQKYQTAKRQYRRDWHQARQEQLGRELQEALTTIPTLTVELEQRCALLAEHSNSAALLPLFRGITGFIQHQLYHSHLSCWSLPEDIILQSGLVFECIRVLRGIFGFNLHYDTSEAVLVCRMNEHLSDKDLRCLSRLLPSEPSSIATAFHYTKTTRDPSLVFRRSMLYRFLYIFVHRIRALVSRCISLLSFA</sequence>
<reference evidence="1 2" key="1">
    <citation type="submission" date="2016-07" db="EMBL/GenBank/DDBJ databases">
        <title>Pervasive Adenine N6-methylation of Active Genes in Fungi.</title>
        <authorList>
            <consortium name="DOE Joint Genome Institute"/>
            <person name="Mondo S.J."/>
            <person name="Dannebaum R.O."/>
            <person name="Kuo R.C."/>
            <person name="Labutti K."/>
            <person name="Haridas S."/>
            <person name="Kuo A."/>
            <person name="Salamov A."/>
            <person name="Ahrendt S.R."/>
            <person name="Lipzen A."/>
            <person name="Sullivan W."/>
            <person name="Andreopoulos W.B."/>
            <person name="Clum A."/>
            <person name="Lindquist E."/>
            <person name="Daum C."/>
            <person name="Ramamoorthy G.K."/>
            <person name="Gryganskyi A."/>
            <person name="Culley D."/>
            <person name="Magnuson J.K."/>
            <person name="James T.Y."/>
            <person name="O'Malley M.A."/>
            <person name="Stajich J.E."/>
            <person name="Spatafora J.W."/>
            <person name="Visel A."/>
            <person name="Grigoriev I.V."/>
        </authorList>
    </citation>
    <scope>NUCLEOTIDE SEQUENCE [LARGE SCALE GENOMIC DNA]</scope>
    <source>
        <strain evidence="1 2">NRRL 2496</strain>
    </source>
</reference>